<evidence type="ECO:0000313" key="5">
    <source>
        <dbReference type="Proteomes" id="UP000312594"/>
    </source>
</evidence>
<dbReference type="GO" id="GO:0003677">
    <property type="term" value="F:DNA binding"/>
    <property type="evidence" value="ECO:0007669"/>
    <property type="project" value="InterPro"/>
</dbReference>
<dbReference type="InterPro" id="IPR052906">
    <property type="entry name" value="Type_IV_Methyl-Rstrct_Enzyme"/>
</dbReference>
<dbReference type="InterPro" id="IPR007560">
    <property type="entry name" value="Restrct_endonuc_IV_Mrr"/>
</dbReference>
<feature type="domain" description="Restriction endonuclease type IV Mrr" evidence="2">
    <location>
        <begin position="146"/>
        <end position="267"/>
    </location>
</feature>
<dbReference type="AlphaFoldDB" id="A0A5C5BT27"/>
<dbReference type="Proteomes" id="UP000312594">
    <property type="component" value="Unassembled WGS sequence"/>
</dbReference>
<evidence type="ECO:0000313" key="4">
    <source>
        <dbReference type="EMBL" id="TNU89445.1"/>
    </source>
</evidence>
<dbReference type="EMBL" id="VEVP01000028">
    <property type="protein sequence ID" value="TNU89445.1"/>
    <property type="molecule type" value="Genomic_DNA"/>
</dbReference>
<evidence type="ECO:0000259" key="3">
    <source>
        <dbReference type="Pfam" id="PF14338"/>
    </source>
</evidence>
<name>A0A5C5BT27_EGGLN</name>
<dbReference type="Pfam" id="PF14338">
    <property type="entry name" value="Mrr_N"/>
    <property type="match status" value="1"/>
</dbReference>
<dbReference type="InterPro" id="IPR011335">
    <property type="entry name" value="Restrct_endonuc-II-like"/>
</dbReference>
<dbReference type="GO" id="GO:0009307">
    <property type="term" value="P:DNA restriction-modification system"/>
    <property type="evidence" value="ECO:0007669"/>
    <property type="project" value="InterPro"/>
</dbReference>
<keyword evidence="4" id="KW-0540">Nuclease</keyword>
<keyword evidence="4" id="KW-0255">Endonuclease</keyword>
<dbReference type="PANTHER" id="PTHR30015">
    <property type="entry name" value="MRR RESTRICTION SYSTEM PROTEIN"/>
    <property type="match status" value="1"/>
</dbReference>
<dbReference type="Gene3D" id="3.40.1350.10">
    <property type="match status" value="1"/>
</dbReference>
<protein>
    <submittedName>
        <fullName evidence="4">Restriction endonuclease</fullName>
    </submittedName>
</protein>
<dbReference type="Pfam" id="PF04471">
    <property type="entry name" value="Mrr_cat"/>
    <property type="match status" value="1"/>
</dbReference>
<feature type="region of interest" description="Disordered" evidence="1">
    <location>
        <begin position="96"/>
        <end position="117"/>
    </location>
</feature>
<dbReference type="InterPro" id="IPR011856">
    <property type="entry name" value="tRNA_endonuc-like_dom_sf"/>
</dbReference>
<dbReference type="PANTHER" id="PTHR30015:SF7">
    <property type="entry name" value="TYPE IV METHYL-DIRECTED RESTRICTION ENZYME ECOKMRR"/>
    <property type="match status" value="1"/>
</dbReference>
<proteinExistence type="predicted"/>
<organism evidence="4 5">
    <name type="scientific">Eggerthella lenta</name>
    <name type="common">Eubacterium lentum</name>
    <dbReference type="NCBI Taxonomy" id="84112"/>
    <lineage>
        <taxon>Bacteria</taxon>
        <taxon>Bacillati</taxon>
        <taxon>Actinomycetota</taxon>
        <taxon>Coriobacteriia</taxon>
        <taxon>Eggerthellales</taxon>
        <taxon>Eggerthellaceae</taxon>
        <taxon>Eggerthella</taxon>
    </lineage>
</organism>
<dbReference type="InterPro" id="IPR025745">
    <property type="entry name" value="Mrr-like_N_dom"/>
</dbReference>
<keyword evidence="4" id="KW-0378">Hydrolase</keyword>
<comment type="caution">
    <text evidence="4">The sequence shown here is derived from an EMBL/GenBank/DDBJ whole genome shotgun (WGS) entry which is preliminary data.</text>
</comment>
<reference evidence="4 5" key="1">
    <citation type="journal article" date="2005" name="Appl. Environ. Microbiol.">
        <title>Intestinal bacterial communities that produce active estrogen-like compounds enterodiol and enterolactone in humans.</title>
        <authorList>
            <person name="Clavel T."/>
            <person name="Henderson G."/>
            <person name="Alpert C.A."/>
            <person name="Philippe C."/>
            <person name="Rigottier-Gois L."/>
            <person name="Dore J."/>
            <person name="Blaut M."/>
        </authorList>
    </citation>
    <scope>NUCLEOTIDE SEQUENCE [LARGE SCALE GENOMIC DNA]</scope>
    <source>
        <strain evidence="4 5">SECO-MT75m2</strain>
    </source>
</reference>
<dbReference type="RefSeq" id="WP_139912838.1">
    <property type="nucleotide sequence ID" value="NZ_VEVP01000028.1"/>
</dbReference>
<evidence type="ECO:0000259" key="2">
    <source>
        <dbReference type="Pfam" id="PF04471"/>
    </source>
</evidence>
<accession>A0A5C5BT27</accession>
<gene>
    <name evidence="4" type="ORF">FIC87_11165</name>
</gene>
<sequence length="294" mass="32404">MRSGTPCESVRIGHGGSSVACVDKAEAISSGFARYINNVQWACTYLKQARLIESPKRGLFKIAPRGQRVLDSGVDKIDRAYLVQYPEFYEFATRSKKSKAQENGSTEEVSAVRQKEDEATPDDIMEASFQSIQSALVAELLELIMQQSPSFFERLVVDLLLSMGYGDSRADSGLVTKRTGDEGIDGVIREDKLGFDSVYIQAKRWSPERSVSRPDLQAFVGALTGAGAAKGLFIASAHFSKGAREYAEKQRAVKLVLVEGEQLARLMIAHGVGVSVRRVYEVKSVDRDYFEGLE</sequence>
<dbReference type="SUPFAM" id="SSF52980">
    <property type="entry name" value="Restriction endonuclease-like"/>
    <property type="match status" value="1"/>
</dbReference>
<feature type="domain" description="Restriction system protein Mrr-like N-terminal" evidence="3">
    <location>
        <begin position="23"/>
        <end position="71"/>
    </location>
</feature>
<dbReference type="GO" id="GO:0015666">
    <property type="term" value="F:restriction endodeoxyribonuclease activity"/>
    <property type="evidence" value="ECO:0007669"/>
    <property type="project" value="TreeGrafter"/>
</dbReference>
<evidence type="ECO:0000256" key="1">
    <source>
        <dbReference type="SAM" id="MobiDB-lite"/>
    </source>
</evidence>